<proteinExistence type="predicted"/>
<accession>A0A212D7B5</accession>
<dbReference type="EMBL" id="MKHE01000005">
    <property type="protein sequence ID" value="OWK14138.1"/>
    <property type="molecule type" value="Genomic_DNA"/>
</dbReference>
<evidence type="ECO:0000256" key="1">
    <source>
        <dbReference type="SAM" id="MobiDB-lite"/>
    </source>
</evidence>
<keyword evidence="3" id="KW-1185">Reference proteome</keyword>
<feature type="region of interest" description="Disordered" evidence="1">
    <location>
        <begin position="229"/>
        <end position="270"/>
    </location>
</feature>
<name>A0A212D7B5_CEREH</name>
<protein>
    <submittedName>
        <fullName evidence="2">NF1</fullName>
    </submittedName>
</protein>
<evidence type="ECO:0000313" key="2">
    <source>
        <dbReference type="EMBL" id="OWK14138.1"/>
    </source>
</evidence>
<organism evidence="2 3">
    <name type="scientific">Cervus elaphus hippelaphus</name>
    <name type="common">European red deer</name>
    <dbReference type="NCBI Taxonomy" id="46360"/>
    <lineage>
        <taxon>Eukaryota</taxon>
        <taxon>Metazoa</taxon>
        <taxon>Chordata</taxon>
        <taxon>Craniata</taxon>
        <taxon>Vertebrata</taxon>
        <taxon>Euteleostomi</taxon>
        <taxon>Mammalia</taxon>
        <taxon>Eutheria</taxon>
        <taxon>Laurasiatheria</taxon>
        <taxon>Artiodactyla</taxon>
        <taxon>Ruminantia</taxon>
        <taxon>Pecora</taxon>
        <taxon>Cervidae</taxon>
        <taxon>Cervinae</taxon>
        <taxon>Cervus</taxon>
    </lineage>
</organism>
<dbReference type="OrthoDB" id="28245at2759"/>
<evidence type="ECO:0000313" key="3">
    <source>
        <dbReference type="Proteomes" id="UP000242450"/>
    </source>
</evidence>
<gene>
    <name evidence="2" type="ORF">Celaphus_00000737</name>
</gene>
<comment type="caution">
    <text evidence="2">The sequence shown here is derived from an EMBL/GenBank/DDBJ whole genome shotgun (WGS) entry which is preliminary data.</text>
</comment>
<dbReference type="AlphaFoldDB" id="A0A212D7B5"/>
<dbReference type="Proteomes" id="UP000242450">
    <property type="component" value="Chromosome 5"/>
</dbReference>
<sequence>ACMRDIPTCKWLDQWTELAQRFAFQYNPSLQPRALVVFGCISKRVSHGQIKQIIRILSKALESCLKGPDTYNSQVLIEATVIALTKLQPLLNKDSPLHKALFWVAVAVLQLDEVNLYSAGTALLEQNLHTLDSLRIFNDKSPEEVFMAIRNPLEWHCKQMDHFVGLNFNSNFNFALVGHLLKALLTVSEEVRSRCSLKHRKSLLLTDISMENVPMDTYPIHHGDPSYRTLKEHQPWSSPKASEGYLAASYPPAGQTSPRARKSMSLDMGQPSQANTKKLLGTRKSFDHLISDTKAPKRQEMESGITTPPKMRRVAETDYEMETQRISSSQQHPHLRKVSVSESNVLLDEEVLTDPKIQALLLTVLATLVKYTTDEFDQRILYEYLAEASVVFPKVFPVVHNLLDSKINTLLSLCQDPNLLNPIHGIVQSVVYHEESPPQYQTSYLQSFGFNGLWRFAGPFSKQTQIPDYAELIVKFLDALIDTYLPGIDEETSEESLLTPTSPYPPAVQSQLSITANLNLSNSMTSLATSQHSPGQ</sequence>
<reference evidence="2 3" key="1">
    <citation type="journal article" date="2018" name="Mol. Genet. Genomics">
        <title>The red deer Cervus elaphus genome CerEla1.0: sequencing, annotating, genes, and chromosomes.</title>
        <authorList>
            <person name="Bana N.A."/>
            <person name="Nyiri A."/>
            <person name="Nagy J."/>
            <person name="Frank K."/>
            <person name="Nagy T."/>
            <person name="Steger V."/>
            <person name="Schiller M."/>
            <person name="Lakatos P."/>
            <person name="Sugar L."/>
            <person name="Horn P."/>
            <person name="Barta E."/>
            <person name="Orosz L."/>
        </authorList>
    </citation>
    <scope>NUCLEOTIDE SEQUENCE [LARGE SCALE GENOMIC DNA]</scope>
    <source>
        <strain evidence="2">Hungarian</strain>
    </source>
</reference>
<feature type="non-terminal residue" evidence="2">
    <location>
        <position position="1"/>
    </location>
</feature>